<feature type="domain" description="Aminoglycoside phosphotransferase" evidence="1">
    <location>
        <begin position="39"/>
        <end position="264"/>
    </location>
</feature>
<dbReference type="Gene3D" id="3.90.1200.10">
    <property type="match status" value="1"/>
</dbReference>
<proteinExistence type="predicted"/>
<evidence type="ECO:0000259" key="1">
    <source>
        <dbReference type="Pfam" id="PF01636"/>
    </source>
</evidence>
<dbReference type="CDD" id="cd05154">
    <property type="entry name" value="ACAD10_11_N-like"/>
    <property type="match status" value="1"/>
</dbReference>
<reference evidence="2" key="1">
    <citation type="submission" date="2018-06" db="EMBL/GenBank/DDBJ databases">
        <authorList>
            <person name="Zhirakovskaya E."/>
        </authorList>
    </citation>
    <scope>NUCLEOTIDE SEQUENCE</scope>
</reference>
<evidence type="ECO:0000313" key="2">
    <source>
        <dbReference type="EMBL" id="VAW05567.1"/>
    </source>
</evidence>
<dbReference type="PANTHER" id="PTHR21310:SF40">
    <property type="entry name" value="AMINOGLYCOSIDE PHOSPHOTRANSFERASE DOMAIN-CONTAINING PROTEIN-RELATED"/>
    <property type="match status" value="1"/>
</dbReference>
<dbReference type="GO" id="GO:0004672">
    <property type="term" value="F:protein kinase activity"/>
    <property type="evidence" value="ECO:0007669"/>
    <property type="project" value="InterPro"/>
</dbReference>
<gene>
    <name evidence="2" type="ORF">MNBD_ACTINO01-2551</name>
</gene>
<keyword evidence="2" id="KW-0808">Transferase</keyword>
<dbReference type="InterPro" id="IPR041726">
    <property type="entry name" value="ACAD10_11_N"/>
</dbReference>
<dbReference type="InterPro" id="IPR051678">
    <property type="entry name" value="AGP_Transferase"/>
</dbReference>
<dbReference type="SUPFAM" id="SSF56112">
    <property type="entry name" value="Protein kinase-like (PK-like)"/>
    <property type="match status" value="1"/>
</dbReference>
<dbReference type="PANTHER" id="PTHR21310">
    <property type="entry name" value="AMINOGLYCOSIDE PHOSPHOTRANSFERASE-RELATED-RELATED"/>
    <property type="match status" value="1"/>
</dbReference>
<dbReference type="AlphaFoldDB" id="A0A3B0SWX6"/>
<dbReference type="Pfam" id="PF01636">
    <property type="entry name" value="APH"/>
    <property type="match status" value="1"/>
</dbReference>
<name>A0A3B0SWX6_9ZZZZ</name>
<accession>A0A3B0SWX6</accession>
<dbReference type="InterPro" id="IPR008271">
    <property type="entry name" value="Ser/Thr_kinase_AS"/>
</dbReference>
<dbReference type="Gene3D" id="3.30.200.20">
    <property type="entry name" value="Phosphorylase Kinase, domain 1"/>
    <property type="match status" value="1"/>
</dbReference>
<dbReference type="EMBL" id="UOEI01000434">
    <property type="protein sequence ID" value="VAW05567.1"/>
    <property type="molecule type" value="Genomic_DNA"/>
</dbReference>
<sequence length="348" mass="39071">MKDTAPIRPEERFDEARVSGYLTECLPELFPCGTVRFDQFPGGAANLTYRASCDGEAEYVLRRAPLGRVPKGGHDMEREYRVLSRLWRAFDLAPRAFHYCEDPDVMGKPFFVMERRRGHVVRKTWPESFERDRTKQRKVAESLVDALADLHAVDPDTVGLGDLGRPDGFIERQISGWADRWFAAATRPVAAMGEVSKLLTERIPQRQRVVILHNDFKLDNTMIGDDGSLVAVFDWDMATRGDPLVDAGTLLAYWAQPDDPTYLVFGANAVAIGEVLPKEAVRERYAKRSGLDLSEINFYEALALFRIAVIIEQIYARFVAGQTTDERFAAFEPLAPLLASAALETIVG</sequence>
<organism evidence="2">
    <name type="scientific">hydrothermal vent metagenome</name>
    <dbReference type="NCBI Taxonomy" id="652676"/>
    <lineage>
        <taxon>unclassified sequences</taxon>
        <taxon>metagenomes</taxon>
        <taxon>ecological metagenomes</taxon>
    </lineage>
</organism>
<dbReference type="InterPro" id="IPR011009">
    <property type="entry name" value="Kinase-like_dom_sf"/>
</dbReference>
<dbReference type="PROSITE" id="PS00108">
    <property type="entry name" value="PROTEIN_KINASE_ST"/>
    <property type="match status" value="1"/>
</dbReference>
<protein>
    <submittedName>
        <fullName evidence="2">Acyl-CoA dehydrogenase, putative phosphotransferase</fullName>
    </submittedName>
</protein>
<dbReference type="InterPro" id="IPR002575">
    <property type="entry name" value="Aminoglycoside_PTrfase"/>
</dbReference>